<feature type="region of interest" description="Disordered" evidence="1">
    <location>
        <begin position="635"/>
        <end position="657"/>
    </location>
</feature>
<dbReference type="HOGENOM" id="CLU_400868_0_0_1"/>
<proteinExistence type="predicted"/>
<dbReference type="AlphaFoldDB" id="A0A0D3JDS2"/>
<dbReference type="GeneID" id="17267328"/>
<sequence length="687" mass="72221">MKGGSEGSDTNNEGNGHTGRRMTLETREEEVARLAFNEMQREAQEAAAAAELPAARGALAKVLAKEEASVLEACAEWDRNWSGPSSAPSRSVVAAFGRLSAEARGAMADVLAAEYNYHYHFGSCRRQGDSAKATSASSDLDCLAVGTEALRGASHDLRCDGCVERAELEALCEQKKAAFRTVDDTFVWVEADAAAVECAGPDCPSAAEARAGLDGMVMQLALFLHVSTTSSEERASELFSPGASAVLAGSSVCRIVVCLISTSRAGAAEARDFALVSMVFSLIALTAAARLAKDAVAAKVWDRPVSAALSAVPFALGLLPIAPRLTSGGVLAVASHVPSVLCLAAAALLCLDFGACLCTGKIEGLASASDSGVLRDRERRLIKTRVCCHHSRDVSLTLLFVAGAWMAPYPSACLVALKLSLLVVYWCGTEEKHAKYLLLGWAVATVFHLLPLLDWLGVSNPTEWAAAALLPPTFAVTYSALTGAMDSSGDVYWWVRPAFFRTPPPAVLTQFRAEWAGCAAKVGVAVVCLGLAMRASPLLLQTALLTAWNQTNVDLFLATLTGLAWGGRTALRLPAQLEAVLSSMLEVPFSATLSQDMHALTVLVPPDLPPARRIRVAMPQDLHAAAMEATAAEWVDTQSDAASRSPRASPRPPPAVAALDARIAAAREAMDARHACDVSVPSSGSAV</sequence>
<evidence type="ECO:0000256" key="1">
    <source>
        <dbReference type="SAM" id="MobiDB-lite"/>
    </source>
</evidence>
<feature type="region of interest" description="Disordered" evidence="1">
    <location>
        <begin position="1"/>
        <end position="25"/>
    </location>
</feature>
<dbReference type="Proteomes" id="UP000013827">
    <property type="component" value="Unassembled WGS sequence"/>
</dbReference>
<evidence type="ECO:0000313" key="3">
    <source>
        <dbReference type="Proteomes" id="UP000013827"/>
    </source>
</evidence>
<reference evidence="3" key="1">
    <citation type="journal article" date="2013" name="Nature">
        <title>Pan genome of the phytoplankton Emiliania underpins its global distribution.</title>
        <authorList>
            <person name="Read B.A."/>
            <person name="Kegel J."/>
            <person name="Klute M.J."/>
            <person name="Kuo A."/>
            <person name="Lefebvre S.C."/>
            <person name="Maumus F."/>
            <person name="Mayer C."/>
            <person name="Miller J."/>
            <person name="Monier A."/>
            <person name="Salamov A."/>
            <person name="Young J."/>
            <person name="Aguilar M."/>
            <person name="Claverie J.M."/>
            <person name="Frickenhaus S."/>
            <person name="Gonzalez K."/>
            <person name="Herman E.K."/>
            <person name="Lin Y.C."/>
            <person name="Napier J."/>
            <person name="Ogata H."/>
            <person name="Sarno A.F."/>
            <person name="Shmutz J."/>
            <person name="Schroeder D."/>
            <person name="de Vargas C."/>
            <person name="Verret F."/>
            <person name="von Dassow P."/>
            <person name="Valentin K."/>
            <person name="Van de Peer Y."/>
            <person name="Wheeler G."/>
            <person name="Dacks J.B."/>
            <person name="Delwiche C.F."/>
            <person name="Dyhrman S.T."/>
            <person name="Glockner G."/>
            <person name="John U."/>
            <person name="Richards T."/>
            <person name="Worden A.Z."/>
            <person name="Zhang X."/>
            <person name="Grigoriev I.V."/>
            <person name="Allen A.E."/>
            <person name="Bidle K."/>
            <person name="Borodovsky M."/>
            <person name="Bowler C."/>
            <person name="Brownlee C."/>
            <person name="Cock J.M."/>
            <person name="Elias M."/>
            <person name="Gladyshev V.N."/>
            <person name="Groth M."/>
            <person name="Guda C."/>
            <person name="Hadaegh A."/>
            <person name="Iglesias-Rodriguez M.D."/>
            <person name="Jenkins J."/>
            <person name="Jones B.M."/>
            <person name="Lawson T."/>
            <person name="Leese F."/>
            <person name="Lindquist E."/>
            <person name="Lobanov A."/>
            <person name="Lomsadze A."/>
            <person name="Malik S.B."/>
            <person name="Marsh M.E."/>
            <person name="Mackinder L."/>
            <person name="Mock T."/>
            <person name="Mueller-Roeber B."/>
            <person name="Pagarete A."/>
            <person name="Parker M."/>
            <person name="Probert I."/>
            <person name="Quesneville H."/>
            <person name="Raines C."/>
            <person name="Rensing S.A."/>
            <person name="Riano-Pachon D.M."/>
            <person name="Richier S."/>
            <person name="Rokitta S."/>
            <person name="Shiraiwa Y."/>
            <person name="Soanes D.M."/>
            <person name="van der Giezen M."/>
            <person name="Wahlund T.M."/>
            <person name="Williams B."/>
            <person name="Wilson W."/>
            <person name="Wolfe G."/>
            <person name="Wurch L.L."/>
        </authorList>
    </citation>
    <scope>NUCLEOTIDE SEQUENCE</scope>
</reference>
<dbReference type="RefSeq" id="XP_005774086.1">
    <property type="nucleotide sequence ID" value="XM_005774029.1"/>
</dbReference>
<evidence type="ECO:0000313" key="2">
    <source>
        <dbReference type="EnsemblProtists" id="EOD21657"/>
    </source>
</evidence>
<dbReference type="PaxDb" id="2903-EOD21657"/>
<name>A0A0D3JDS2_EMIH1</name>
<accession>A0A0D3JDS2</accession>
<organism evidence="2 3">
    <name type="scientific">Emiliania huxleyi (strain CCMP1516)</name>
    <dbReference type="NCBI Taxonomy" id="280463"/>
    <lineage>
        <taxon>Eukaryota</taxon>
        <taxon>Haptista</taxon>
        <taxon>Haptophyta</taxon>
        <taxon>Prymnesiophyceae</taxon>
        <taxon>Isochrysidales</taxon>
        <taxon>Noelaerhabdaceae</taxon>
        <taxon>Emiliania</taxon>
    </lineage>
</organism>
<reference evidence="2" key="2">
    <citation type="submission" date="2024-10" db="UniProtKB">
        <authorList>
            <consortium name="EnsemblProtists"/>
        </authorList>
    </citation>
    <scope>IDENTIFICATION</scope>
</reference>
<dbReference type="KEGG" id="ehx:EMIHUDRAFT_450789"/>
<keyword evidence="3" id="KW-1185">Reference proteome</keyword>
<dbReference type="EnsemblProtists" id="EOD21657">
    <property type="protein sequence ID" value="EOD21657"/>
    <property type="gene ID" value="EMIHUDRAFT_450789"/>
</dbReference>
<protein>
    <submittedName>
        <fullName evidence="2">Uncharacterized protein</fullName>
    </submittedName>
</protein>